<dbReference type="GO" id="GO:0032259">
    <property type="term" value="P:methylation"/>
    <property type="evidence" value="ECO:0007669"/>
    <property type="project" value="UniProtKB-KW"/>
</dbReference>
<evidence type="ECO:0000313" key="7">
    <source>
        <dbReference type="EMBL" id="RJG54223.1"/>
    </source>
</evidence>
<sequence length="222" mass="24799">MIPSTLPRNSVIHGDCLKVMPTLPSRSVDFILTDPPYVTRYRDRSGRQVLNDDNTDWIEPAFAEMYRLLKHNSFAISFYGWSAIDRFSTAWAKAGFRIVGHIVFHKAYASSRGHLARHHESAYLLAKGRPNASSTGIIPDVVDIARPSGNRWHPTQKPVKILAPLVETFCPSGGIVFDPFCGSGSSLVAAQWQGRDYLGIELSADHFRTSSKRVAGKMREDR</sequence>
<evidence type="ECO:0000256" key="4">
    <source>
        <dbReference type="ARBA" id="ARBA00047942"/>
    </source>
</evidence>
<dbReference type="Gene3D" id="3.40.50.150">
    <property type="entry name" value="Vaccinia Virus protein VP39"/>
    <property type="match status" value="1"/>
</dbReference>
<dbReference type="Pfam" id="PF01555">
    <property type="entry name" value="N6_N4_Mtase"/>
    <property type="match status" value="1"/>
</dbReference>
<reference evidence="7 8" key="1">
    <citation type="submission" date="2018-08" db="EMBL/GenBank/DDBJ databases">
        <title>Sphingobium sp. EO9.</title>
        <authorList>
            <person name="Park Y."/>
            <person name="Kim K.H."/>
            <person name="Jeon C.O."/>
        </authorList>
    </citation>
    <scope>NUCLEOTIDE SEQUENCE [LARGE SCALE GENOMIC DNA]</scope>
    <source>
        <strain evidence="7 8">EO9</strain>
    </source>
</reference>
<dbReference type="AlphaFoldDB" id="A0A418YRI9"/>
<gene>
    <name evidence="7" type="ORF">D0Z70_13915</name>
</gene>
<dbReference type="GO" id="GO:0003677">
    <property type="term" value="F:DNA binding"/>
    <property type="evidence" value="ECO:0007669"/>
    <property type="project" value="InterPro"/>
</dbReference>
<accession>A0A418YRI9</accession>
<feature type="domain" description="DNA methylase N-4/N-6" evidence="6">
    <location>
        <begin position="28"/>
        <end position="210"/>
    </location>
</feature>
<dbReference type="PRINTS" id="PR00508">
    <property type="entry name" value="S21N4MTFRASE"/>
</dbReference>
<comment type="caution">
    <text evidence="7">The sequence shown here is derived from an EMBL/GenBank/DDBJ whole genome shotgun (WGS) entry which is preliminary data.</text>
</comment>
<keyword evidence="2 7" id="KW-0489">Methyltransferase</keyword>
<dbReference type="RefSeq" id="WP_119747391.1">
    <property type="nucleotide sequence ID" value="NZ_QVRA01000011.1"/>
</dbReference>
<organism evidence="7 8">
    <name type="scientific">Sphingobium terrigena</name>
    <dbReference type="NCBI Taxonomy" id="2304063"/>
    <lineage>
        <taxon>Bacteria</taxon>
        <taxon>Pseudomonadati</taxon>
        <taxon>Pseudomonadota</taxon>
        <taxon>Alphaproteobacteria</taxon>
        <taxon>Sphingomonadales</taxon>
        <taxon>Sphingomonadaceae</taxon>
        <taxon>Sphingobium</taxon>
    </lineage>
</organism>
<dbReference type="PANTHER" id="PTHR13370:SF3">
    <property type="entry name" value="TRNA (GUANINE(10)-N2)-METHYLTRANSFERASE HOMOLOG"/>
    <property type="match status" value="1"/>
</dbReference>
<proteinExistence type="inferred from homology"/>
<dbReference type="InterPro" id="IPR002052">
    <property type="entry name" value="DNA_methylase_N6_adenine_CS"/>
</dbReference>
<dbReference type="InterPro" id="IPR029063">
    <property type="entry name" value="SAM-dependent_MTases_sf"/>
</dbReference>
<dbReference type="Proteomes" id="UP000283469">
    <property type="component" value="Unassembled WGS sequence"/>
</dbReference>
<dbReference type="NCBIfam" id="NF010253">
    <property type="entry name" value="PRK13699.1"/>
    <property type="match status" value="1"/>
</dbReference>
<evidence type="ECO:0000259" key="6">
    <source>
        <dbReference type="Pfam" id="PF01555"/>
    </source>
</evidence>
<name>A0A418YRI9_9SPHN</name>
<keyword evidence="3" id="KW-0808">Transferase</keyword>
<dbReference type="EMBL" id="QVRA01000011">
    <property type="protein sequence ID" value="RJG54223.1"/>
    <property type="molecule type" value="Genomic_DNA"/>
</dbReference>
<dbReference type="InterPro" id="IPR001091">
    <property type="entry name" value="RM_Methyltransferase"/>
</dbReference>
<dbReference type="GO" id="GO:0005737">
    <property type="term" value="C:cytoplasm"/>
    <property type="evidence" value="ECO:0007669"/>
    <property type="project" value="TreeGrafter"/>
</dbReference>
<keyword evidence="8" id="KW-1185">Reference proteome</keyword>
<comment type="similarity">
    <text evidence="1 5">Belongs to the N(4)/N(6)-methyltransferase family.</text>
</comment>
<dbReference type="InterPro" id="IPR002941">
    <property type="entry name" value="DNA_methylase_N4/N6"/>
</dbReference>
<dbReference type="OrthoDB" id="7806498at2"/>
<evidence type="ECO:0000256" key="2">
    <source>
        <dbReference type="ARBA" id="ARBA00022603"/>
    </source>
</evidence>
<dbReference type="GO" id="GO:0009007">
    <property type="term" value="F:site-specific DNA-methyltransferase (adenine-specific) activity"/>
    <property type="evidence" value="ECO:0007669"/>
    <property type="project" value="UniProtKB-EC"/>
</dbReference>
<evidence type="ECO:0000313" key="8">
    <source>
        <dbReference type="Proteomes" id="UP000283469"/>
    </source>
</evidence>
<comment type="catalytic activity">
    <reaction evidence="4">
        <text>a 2'-deoxyadenosine in DNA + S-adenosyl-L-methionine = an N(6)-methyl-2'-deoxyadenosine in DNA + S-adenosyl-L-homocysteine + H(+)</text>
        <dbReference type="Rhea" id="RHEA:15197"/>
        <dbReference type="Rhea" id="RHEA-COMP:12418"/>
        <dbReference type="Rhea" id="RHEA-COMP:12419"/>
        <dbReference type="ChEBI" id="CHEBI:15378"/>
        <dbReference type="ChEBI" id="CHEBI:57856"/>
        <dbReference type="ChEBI" id="CHEBI:59789"/>
        <dbReference type="ChEBI" id="CHEBI:90615"/>
        <dbReference type="ChEBI" id="CHEBI:90616"/>
        <dbReference type="EC" id="2.1.1.72"/>
    </reaction>
</comment>
<dbReference type="PANTHER" id="PTHR13370">
    <property type="entry name" value="RNA METHYLASE-RELATED"/>
    <property type="match status" value="1"/>
</dbReference>
<evidence type="ECO:0000256" key="1">
    <source>
        <dbReference type="ARBA" id="ARBA00006594"/>
    </source>
</evidence>
<protein>
    <recommendedName>
        <fullName evidence="5">Methyltransferase</fullName>
        <ecNumber evidence="5">2.1.1.-</ecNumber>
    </recommendedName>
</protein>
<dbReference type="PROSITE" id="PS00092">
    <property type="entry name" value="N6_MTASE"/>
    <property type="match status" value="1"/>
</dbReference>
<evidence type="ECO:0000256" key="3">
    <source>
        <dbReference type="ARBA" id="ARBA00022679"/>
    </source>
</evidence>
<dbReference type="SUPFAM" id="SSF53335">
    <property type="entry name" value="S-adenosyl-L-methionine-dependent methyltransferases"/>
    <property type="match status" value="1"/>
</dbReference>
<dbReference type="EC" id="2.1.1.-" evidence="5"/>
<evidence type="ECO:0000256" key="5">
    <source>
        <dbReference type="RuleBase" id="RU362026"/>
    </source>
</evidence>
<dbReference type="GO" id="GO:0008170">
    <property type="term" value="F:N-methyltransferase activity"/>
    <property type="evidence" value="ECO:0007669"/>
    <property type="project" value="InterPro"/>
</dbReference>